<protein>
    <submittedName>
        <fullName evidence="1">Uncharacterized protein</fullName>
    </submittedName>
</protein>
<reference evidence="1 2" key="1">
    <citation type="journal article" date="2013" name="Virology">
        <title>Genomic characterization of six novel Bacillus pumilus bacteriophages.</title>
        <authorList>
            <person name="Lorenz L."/>
            <person name="Lins B."/>
            <person name="Barrett J."/>
            <person name="Montgomery A."/>
            <person name="Trapani S."/>
            <person name="Schindler A."/>
            <person name="Christie G.E."/>
            <person name="Cresawn S.G."/>
            <person name="Temple L."/>
        </authorList>
    </citation>
    <scope>NUCLEOTIDE SEQUENCE [LARGE SCALE GENOMIC DNA]</scope>
</reference>
<evidence type="ECO:0000313" key="2">
    <source>
        <dbReference type="Proteomes" id="UP000011291"/>
    </source>
</evidence>
<gene>
    <name evidence="1" type="ORF">FINN_43</name>
</gene>
<dbReference type="GeneID" id="14697369"/>
<dbReference type="KEGG" id="vg:14697369"/>
<accession>M1IEY0</accession>
<dbReference type="EMBL" id="KC330683">
    <property type="protein sequence ID" value="AGE61036.1"/>
    <property type="molecule type" value="Genomic_DNA"/>
</dbReference>
<organism evidence="1 2">
    <name type="scientific">Bacillus phage Finn</name>
    <dbReference type="NCBI Taxonomy" id="2884419"/>
    <lineage>
        <taxon>Viruses</taxon>
        <taxon>Duplodnaviria</taxon>
        <taxon>Heunggongvirae</taxon>
        <taxon>Uroviricota</taxon>
        <taxon>Caudoviricetes</taxon>
        <taxon>Ehrlichviridae</taxon>
        <taxon>Andromedavirus</taxon>
        <taxon>Andromedavirus finn</taxon>
    </lineage>
</organism>
<dbReference type="RefSeq" id="YP_007517664.1">
    <property type="nucleotide sequence ID" value="NC_020480.1"/>
</dbReference>
<evidence type="ECO:0000313" key="1">
    <source>
        <dbReference type="EMBL" id="AGE61036.1"/>
    </source>
</evidence>
<keyword evidence="2" id="KW-1185">Reference proteome</keyword>
<proteinExistence type="predicted"/>
<dbReference type="Proteomes" id="UP000011291">
    <property type="component" value="Segment"/>
</dbReference>
<sequence>MNENRFPHLTQYEHPHSELYTSQEVNDGDPDCPSVLDYQVDTNDKDITLAINDGDDDYACFILNKDHIPFLEQLLSDLKEVTKDE</sequence>
<name>M1IEY0_9CAUD</name>